<dbReference type="PANTHER" id="PTHR30349">
    <property type="entry name" value="PHAGE INTEGRASE-RELATED"/>
    <property type="match status" value="1"/>
</dbReference>
<dbReference type="SUPFAM" id="SSF56349">
    <property type="entry name" value="DNA breaking-rejoining enzymes"/>
    <property type="match status" value="1"/>
</dbReference>
<proteinExistence type="predicted"/>
<dbReference type="AlphaFoldDB" id="A0A7M2J684"/>
<dbReference type="GO" id="GO:0006310">
    <property type="term" value="P:DNA recombination"/>
    <property type="evidence" value="ECO:0007669"/>
    <property type="project" value="UniProtKB-KW"/>
</dbReference>
<dbReference type="EMBL" id="CP063233">
    <property type="protein sequence ID" value="QOU04523.1"/>
    <property type="molecule type" value="Genomic_DNA"/>
</dbReference>
<gene>
    <name evidence="3" type="ORF">IM720_28195</name>
</gene>
<reference evidence="3 4" key="1">
    <citation type="submission" date="2020-10" db="EMBL/GenBank/DDBJ databases">
        <title>Complete genome sequence of a novel Pseudomonas fluorescens strain isolated from the flower of kumarahou (Pomaderris kumeraho).</title>
        <authorList>
            <person name="Summers M.C."/>
            <person name="Nowak V."/>
            <person name="Fairhurst M.J."/>
            <person name="Owen J.G."/>
            <person name="Gerth M.L."/>
            <person name="Patrick W.M."/>
        </authorList>
    </citation>
    <scope>NUCLEOTIDE SEQUENCE [LARGE SCALE GENOMIC DNA]</scope>
    <source>
        <strain evidence="3 4">KF1</strain>
    </source>
</reference>
<name>A0A7M2J684_PSEFL</name>
<evidence type="ECO:0000256" key="1">
    <source>
        <dbReference type="ARBA" id="ARBA00022908"/>
    </source>
</evidence>
<accession>A0A7M2J684</accession>
<dbReference type="InterPro" id="IPR013762">
    <property type="entry name" value="Integrase-like_cat_sf"/>
</dbReference>
<organism evidence="3 4">
    <name type="scientific">Pseudomonas fluorescens</name>
    <dbReference type="NCBI Taxonomy" id="294"/>
    <lineage>
        <taxon>Bacteria</taxon>
        <taxon>Pseudomonadati</taxon>
        <taxon>Pseudomonadota</taxon>
        <taxon>Gammaproteobacteria</taxon>
        <taxon>Pseudomonadales</taxon>
        <taxon>Pseudomonadaceae</taxon>
        <taxon>Pseudomonas</taxon>
    </lineage>
</organism>
<protein>
    <submittedName>
        <fullName evidence="3">Site-specific integrase</fullName>
    </submittedName>
</protein>
<keyword evidence="2" id="KW-0233">DNA recombination</keyword>
<evidence type="ECO:0000313" key="4">
    <source>
        <dbReference type="Proteomes" id="UP000593833"/>
    </source>
</evidence>
<dbReference type="GO" id="GO:0015074">
    <property type="term" value="P:DNA integration"/>
    <property type="evidence" value="ECO:0007669"/>
    <property type="project" value="UniProtKB-KW"/>
</dbReference>
<sequence>MSYVNPRYHGRLVLVPRVRNAFAEIYVSQKPRGAIENLLAASEPSRTLYQLNEFGAQEGEGDLFNFPFLFHRDGRPWFEANSYLLNHVRHKPLVGRPIDDVRRRASKLLDYLTFCEDEALDWLDFSGRRPALRPTYKYFAHLVNEGKRSAAVINQFTGVVFDFYKYVAANWHDIDIERVDSVKKVQFLFKGSFGSKLITAEKRSQTKSTPASSPVPIGFVREDGEDLRPLANVELGELLGMLKGKGWTVQQRLILLTALMTGARKQTVLTMRLKHLNSFTEGNLLNDGTYLMRAGPGTGMDTKRDRSQQLYLPSQLVEELKVMANSPAAAKRRSKLRSHFEKEYPELPALDEGDMYVFLSDQGGCYYMAKDDPRYPMIKSRPTGQVTDTITRKLLVKASDKFPKSFSYHWLRATYAFQLYQHLLPLLASGQIRPGEEISFIQHRLHHKNREMTEHYLKLFKMHSEKFAAQELYEEVLFRFGSYEDLKLETLDE</sequence>
<evidence type="ECO:0000313" key="3">
    <source>
        <dbReference type="EMBL" id="QOU04523.1"/>
    </source>
</evidence>
<keyword evidence="1" id="KW-0229">DNA integration</keyword>
<dbReference type="CDD" id="cd00397">
    <property type="entry name" value="DNA_BRE_C"/>
    <property type="match status" value="1"/>
</dbReference>
<dbReference type="Gene3D" id="1.10.443.10">
    <property type="entry name" value="Intergrase catalytic core"/>
    <property type="match status" value="1"/>
</dbReference>
<dbReference type="RefSeq" id="WP_032904872.1">
    <property type="nucleotide sequence ID" value="NZ_CP063233.1"/>
</dbReference>
<dbReference type="PANTHER" id="PTHR30349:SF64">
    <property type="entry name" value="PROPHAGE INTEGRASE INTD-RELATED"/>
    <property type="match status" value="1"/>
</dbReference>
<evidence type="ECO:0000256" key="2">
    <source>
        <dbReference type="ARBA" id="ARBA00023172"/>
    </source>
</evidence>
<dbReference type="GO" id="GO:0003677">
    <property type="term" value="F:DNA binding"/>
    <property type="evidence" value="ECO:0007669"/>
    <property type="project" value="InterPro"/>
</dbReference>
<dbReference type="InterPro" id="IPR050090">
    <property type="entry name" value="Tyrosine_recombinase_XerCD"/>
</dbReference>
<dbReference type="InterPro" id="IPR011010">
    <property type="entry name" value="DNA_brk_join_enz"/>
</dbReference>
<dbReference type="Proteomes" id="UP000593833">
    <property type="component" value="Chromosome"/>
</dbReference>